<dbReference type="eggNOG" id="arCOG00216">
    <property type="taxonomic scope" value="Archaea"/>
</dbReference>
<dbReference type="InParanoid" id="D9Q2T3"/>
<dbReference type="InterPro" id="IPR036425">
    <property type="entry name" value="MoaB/Mog-like_dom_sf"/>
</dbReference>
<dbReference type="InterPro" id="IPR005111">
    <property type="entry name" value="MoeA_C_domain_IV"/>
</dbReference>
<keyword evidence="5" id="KW-1185">Reference proteome</keyword>
<dbReference type="STRING" id="666510.ASAC_1216"/>
<dbReference type="SUPFAM" id="SSF63882">
    <property type="entry name" value="MoeA N-terminal region -like"/>
    <property type="match status" value="1"/>
</dbReference>
<dbReference type="InterPro" id="IPR036135">
    <property type="entry name" value="MoeA_linker/N_sf"/>
</dbReference>
<evidence type="ECO:0000256" key="2">
    <source>
        <dbReference type="ARBA" id="ARBA00023150"/>
    </source>
</evidence>
<dbReference type="RefSeq" id="WP_013267133.1">
    <property type="nucleotide sequence ID" value="NC_014374.1"/>
</dbReference>
<dbReference type="Pfam" id="PF03453">
    <property type="entry name" value="MoeA_N"/>
    <property type="match status" value="1"/>
</dbReference>
<dbReference type="SUPFAM" id="SSF63867">
    <property type="entry name" value="MoeA C-terminal domain-like"/>
    <property type="match status" value="1"/>
</dbReference>
<evidence type="ECO:0000313" key="5">
    <source>
        <dbReference type="Proteomes" id="UP000000346"/>
    </source>
</evidence>
<dbReference type="Proteomes" id="UP000000346">
    <property type="component" value="Chromosome"/>
</dbReference>
<dbReference type="InterPro" id="IPR001453">
    <property type="entry name" value="MoaB/Mog_dom"/>
</dbReference>
<evidence type="ECO:0000259" key="3">
    <source>
        <dbReference type="SMART" id="SM00852"/>
    </source>
</evidence>
<dbReference type="Pfam" id="PF03454">
    <property type="entry name" value="MoeA_C"/>
    <property type="match status" value="1"/>
</dbReference>
<dbReference type="HOGENOM" id="CLU_010186_7_2_2"/>
<dbReference type="Gene3D" id="3.90.105.10">
    <property type="entry name" value="Molybdopterin biosynthesis moea protein, domain 2"/>
    <property type="match status" value="1"/>
</dbReference>
<dbReference type="GO" id="GO:0061599">
    <property type="term" value="F:molybdopterin molybdotransferase activity"/>
    <property type="evidence" value="ECO:0007669"/>
    <property type="project" value="TreeGrafter"/>
</dbReference>
<keyword evidence="2" id="KW-0501">Molybdenum cofactor biosynthesis</keyword>
<dbReference type="PANTHER" id="PTHR10192">
    <property type="entry name" value="MOLYBDOPTERIN BIOSYNTHESIS PROTEIN"/>
    <property type="match status" value="1"/>
</dbReference>
<dbReference type="CDD" id="cd00887">
    <property type="entry name" value="MoeA"/>
    <property type="match status" value="1"/>
</dbReference>
<evidence type="ECO:0000313" key="4">
    <source>
        <dbReference type="EMBL" id="ADL19621.1"/>
    </source>
</evidence>
<dbReference type="NCBIfam" id="TIGR00177">
    <property type="entry name" value="molyb_syn"/>
    <property type="match status" value="1"/>
</dbReference>
<proteinExistence type="predicted"/>
<dbReference type="Gene3D" id="2.40.340.10">
    <property type="entry name" value="MoeA, C-terminal, domain IV"/>
    <property type="match status" value="1"/>
</dbReference>
<dbReference type="GO" id="GO:0005737">
    <property type="term" value="C:cytoplasm"/>
    <property type="evidence" value="ECO:0007669"/>
    <property type="project" value="TreeGrafter"/>
</dbReference>
<reference evidence="4 5" key="1">
    <citation type="journal article" date="2010" name="Appl. Environ. Microbiol.">
        <title>The genome sequence of the crenarchaeon Acidilobus saccharovorans supports a new order, Acidilobales, and suggests an important ecological role in terrestrial acidic hot springs.</title>
        <authorList>
            <person name="Mardanov A.V."/>
            <person name="Svetlitchnyi V.A."/>
            <person name="Beletsky A.V."/>
            <person name="Prokofeva M.I."/>
            <person name="Bonch-Osmolovskaya E.A."/>
            <person name="Ravin N.V."/>
            <person name="Skryabin K.G."/>
        </authorList>
    </citation>
    <scope>NUCLEOTIDE SEQUENCE [LARGE SCALE GENOMIC DNA]</scope>
    <source>
        <strain evidence="5">DSM 16705 / JCM 18335 / VKM B-2471 / 345-15</strain>
    </source>
</reference>
<dbReference type="EMBL" id="CP001742">
    <property type="protein sequence ID" value="ADL19621.1"/>
    <property type="molecule type" value="Genomic_DNA"/>
</dbReference>
<dbReference type="SUPFAM" id="SSF53218">
    <property type="entry name" value="Molybdenum cofactor biosynthesis proteins"/>
    <property type="match status" value="1"/>
</dbReference>
<dbReference type="GeneID" id="9499471"/>
<organism evidence="4 5">
    <name type="scientific">Acidilobus saccharovorans (strain DSM 16705 / JCM 18335 / VKM B-2471 / 345-15)</name>
    <dbReference type="NCBI Taxonomy" id="666510"/>
    <lineage>
        <taxon>Archaea</taxon>
        <taxon>Thermoproteota</taxon>
        <taxon>Thermoprotei</taxon>
        <taxon>Acidilobales</taxon>
        <taxon>Acidilobaceae</taxon>
        <taxon>Acidilobus</taxon>
    </lineage>
</organism>
<dbReference type="PANTHER" id="PTHR10192:SF19">
    <property type="entry name" value="MOLYBDOPTERIN BIOSYNTHESIS PROTEIN MJ0666-RELATED"/>
    <property type="match status" value="1"/>
</dbReference>
<accession>D9Q2T3</accession>
<gene>
    <name evidence="4" type="ordered locus">ASAC_1216</name>
</gene>
<feature type="domain" description="MoaB/Mog" evidence="3">
    <location>
        <begin position="194"/>
        <end position="333"/>
    </location>
</feature>
<dbReference type="InterPro" id="IPR038987">
    <property type="entry name" value="MoeA-like"/>
</dbReference>
<dbReference type="KEGG" id="asc:ASAC_1216"/>
<dbReference type="Gene3D" id="3.40.980.10">
    <property type="entry name" value="MoaB/Mog-like domain"/>
    <property type="match status" value="1"/>
</dbReference>
<dbReference type="SMART" id="SM00852">
    <property type="entry name" value="MoCF_biosynth"/>
    <property type="match status" value="1"/>
</dbReference>
<dbReference type="Gene3D" id="2.170.190.11">
    <property type="entry name" value="Molybdopterin biosynthesis moea protein, domain 3"/>
    <property type="match status" value="1"/>
</dbReference>
<dbReference type="InterPro" id="IPR005110">
    <property type="entry name" value="MoeA_linker/N"/>
</dbReference>
<sequence>MSVKRTMEGFKMLVSVDEALRSILDNINLTPDVIEVNIQDALGLPVAEDVVAPLDVPPFDRSAVDGYAVRSSDTLGATLLNPVRLRIVGEVQAGDDPSRLPRVGEGEAATIYTGAPLPPGADAVVMAEDASRVGEYVEVKRQVTPYMNVSRKGEDFTKGKIVIRRGYKVQPWHVGALASLGIRKIKVFRRLKVAVLSTGSEVVELDDPRAGTPGTIINSTKPMLISLLRQDGFEPIDMGTVPDDADMIRSKISEGLRVADAIITTGGTSLGAYDLVPDVVARMGKVLFNGVRMRPGKPTGAGIINGKPVFMLSGFPVASLTGYITFVRPTLRHMTGTPEDPVPIVKGKITRRVANVAGIRTYLRVRVYPNERGELMVEPLAITASGVLSTLTDANAILVLNENVEGYDAGDEVEVMLISPLEAY</sequence>
<dbReference type="UniPathway" id="UPA00344"/>
<dbReference type="InterPro" id="IPR036688">
    <property type="entry name" value="MoeA_C_domain_IV_sf"/>
</dbReference>
<dbReference type="FunFam" id="2.170.190.11:FF:000001">
    <property type="entry name" value="Molybdopterin molybdenumtransferase"/>
    <property type="match status" value="1"/>
</dbReference>
<dbReference type="NCBIfam" id="NF045515">
    <property type="entry name" value="Glp_gephyrin"/>
    <property type="match status" value="1"/>
</dbReference>
<dbReference type="Pfam" id="PF00994">
    <property type="entry name" value="MoCF_biosynth"/>
    <property type="match status" value="1"/>
</dbReference>
<dbReference type="AlphaFoldDB" id="D9Q2T3"/>
<evidence type="ECO:0000256" key="1">
    <source>
        <dbReference type="ARBA" id="ARBA00005046"/>
    </source>
</evidence>
<name>D9Q2T3_ACIS3</name>
<protein>
    <submittedName>
        <fullName evidence="4">Molybdenum cofactor biosynthesis protein</fullName>
    </submittedName>
</protein>
<comment type="pathway">
    <text evidence="1">Cofactor biosynthesis; molybdopterin biosynthesis.</text>
</comment>
<dbReference type="GO" id="GO:0006777">
    <property type="term" value="P:Mo-molybdopterin cofactor biosynthetic process"/>
    <property type="evidence" value="ECO:0007669"/>
    <property type="project" value="UniProtKB-KW"/>
</dbReference>